<comment type="caution">
    <text evidence="3">The sequence shown here is derived from an EMBL/GenBank/DDBJ whole genome shotgun (WGS) entry which is preliminary data.</text>
</comment>
<dbReference type="EMBL" id="JACAZH010000004">
    <property type="protein sequence ID" value="KAF7371387.1"/>
    <property type="molecule type" value="Genomic_DNA"/>
</dbReference>
<evidence type="ECO:0000256" key="1">
    <source>
        <dbReference type="SAM" id="Phobius"/>
    </source>
</evidence>
<accession>A0A8H6Z5U0</accession>
<feature type="transmembrane region" description="Helical" evidence="1">
    <location>
        <begin position="57"/>
        <end position="79"/>
    </location>
</feature>
<keyword evidence="1" id="KW-0472">Membrane</keyword>
<organism evidence="3 4">
    <name type="scientific">Mycena sanguinolenta</name>
    <dbReference type="NCBI Taxonomy" id="230812"/>
    <lineage>
        <taxon>Eukaryota</taxon>
        <taxon>Fungi</taxon>
        <taxon>Dikarya</taxon>
        <taxon>Basidiomycota</taxon>
        <taxon>Agaricomycotina</taxon>
        <taxon>Agaricomycetes</taxon>
        <taxon>Agaricomycetidae</taxon>
        <taxon>Agaricales</taxon>
        <taxon>Marasmiineae</taxon>
        <taxon>Mycenaceae</taxon>
        <taxon>Mycena</taxon>
    </lineage>
</organism>
<name>A0A8H6Z5U0_9AGAR</name>
<keyword evidence="2" id="KW-0732">Signal</keyword>
<protein>
    <submittedName>
        <fullName evidence="3">Uncharacterized protein</fullName>
    </submittedName>
</protein>
<evidence type="ECO:0000313" key="4">
    <source>
        <dbReference type="Proteomes" id="UP000623467"/>
    </source>
</evidence>
<keyword evidence="4" id="KW-1185">Reference proteome</keyword>
<sequence length="551" mass="58806">MNGHNGSSYVPLLQIVLAWVAALALAAGHHAFCAALTNTIPSTAATLRWNSQAGASAINNAFAHLVSAALGVSAGTAFLQCAWKVVRKRALTVSGLDALWSSRTSMSAFLSGDFWKNARGIVMVSAIAWAFPLIVTFAPGTLTVGTSIVTTSSGCLVPAFDFGSSALLHDELNSVSKIYLRPSSLALRVVGATILGGRPLPPASPCGNCSYLISTSAPSFSCSLGAQNSDALTWPEQSVLFDPPPYVAVNLDITPSVNAYTGWDFEAEYTDYTSWGPADGGTNITCIVYNSTYHLNYTFVGSTASVSIEQIDQLQPASQLTDPDGDFLPDQLIHTAGFNATANYYAVLATLYSYLVGNITVFETGDSINFAYNPTSLALPETALVSSPSSVLPAGNLTWNANPTEAMQSLLQNISLSILTGSFDATQTTPTTCVYTDTLPFFTYHPHRLWLIYALGLGVTLLCDFVGMIALAHNARDGVGATKGRFSDFLKATRNGELDALLDLQKDEAERVRLKYGPVRSEGGRYAFARRESLYETDGGKERQRDSPLLT</sequence>
<feature type="signal peptide" evidence="2">
    <location>
        <begin position="1"/>
        <end position="26"/>
    </location>
</feature>
<feature type="transmembrane region" description="Helical" evidence="1">
    <location>
        <begin position="121"/>
        <end position="142"/>
    </location>
</feature>
<dbReference type="AlphaFoldDB" id="A0A8H6Z5U0"/>
<keyword evidence="1" id="KW-0812">Transmembrane</keyword>
<reference evidence="3" key="1">
    <citation type="submission" date="2020-05" db="EMBL/GenBank/DDBJ databases">
        <title>Mycena genomes resolve the evolution of fungal bioluminescence.</title>
        <authorList>
            <person name="Tsai I.J."/>
        </authorList>
    </citation>
    <scope>NUCLEOTIDE SEQUENCE</scope>
    <source>
        <strain evidence="3">160909Yilan</strain>
    </source>
</reference>
<dbReference type="OrthoDB" id="3198553at2759"/>
<feature type="chain" id="PRO_5034320003" evidence="2">
    <location>
        <begin position="27"/>
        <end position="551"/>
    </location>
</feature>
<proteinExistence type="predicted"/>
<dbReference type="PANTHER" id="PTHR35041">
    <property type="entry name" value="MEDIATOR OF RNA POLYMERASE II TRANSCRIPTION SUBUNIT 1"/>
    <property type="match status" value="1"/>
</dbReference>
<dbReference type="Proteomes" id="UP000623467">
    <property type="component" value="Unassembled WGS sequence"/>
</dbReference>
<evidence type="ECO:0000256" key="2">
    <source>
        <dbReference type="SAM" id="SignalP"/>
    </source>
</evidence>
<keyword evidence="1" id="KW-1133">Transmembrane helix</keyword>
<dbReference type="PANTHER" id="PTHR35041:SF6">
    <property type="entry name" value="FORMYLMETHIONINE DEFORMYLASE-LIKE PROTEIN-RELATED"/>
    <property type="match status" value="1"/>
</dbReference>
<evidence type="ECO:0000313" key="3">
    <source>
        <dbReference type="EMBL" id="KAF7371387.1"/>
    </source>
</evidence>
<feature type="transmembrane region" description="Helical" evidence="1">
    <location>
        <begin position="450"/>
        <end position="472"/>
    </location>
</feature>
<gene>
    <name evidence="3" type="ORF">MSAN_00775200</name>
</gene>